<keyword evidence="2" id="KW-1185">Reference proteome</keyword>
<keyword evidence="1" id="KW-0540">Nuclease</keyword>
<evidence type="ECO:0000313" key="2">
    <source>
        <dbReference type="Proteomes" id="UP000555546"/>
    </source>
</evidence>
<dbReference type="GO" id="GO:0004527">
    <property type="term" value="F:exonuclease activity"/>
    <property type="evidence" value="ECO:0007669"/>
    <property type="project" value="UniProtKB-KW"/>
</dbReference>
<protein>
    <submittedName>
        <fullName evidence="1">Inhibitor of KinA sporulation pathway (Predicted exonuclease)</fullName>
    </submittedName>
</protein>
<evidence type="ECO:0000313" key="1">
    <source>
        <dbReference type="EMBL" id="MBB5702139.1"/>
    </source>
</evidence>
<dbReference type="EMBL" id="JACIJG010000006">
    <property type="protein sequence ID" value="MBB5702139.1"/>
    <property type="molecule type" value="Genomic_DNA"/>
</dbReference>
<accession>A0A7W9AXP1</accession>
<dbReference type="Proteomes" id="UP000555546">
    <property type="component" value="Unassembled WGS sequence"/>
</dbReference>
<proteinExistence type="predicted"/>
<keyword evidence="1" id="KW-0269">Exonuclease</keyword>
<dbReference type="AlphaFoldDB" id="A0A7W9AXP1"/>
<organism evidence="1 2">
    <name type="scientific">Brucella daejeonensis</name>
    <dbReference type="NCBI Taxonomy" id="659015"/>
    <lineage>
        <taxon>Bacteria</taxon>
        <taxon>Pseudomonadati</taxon>
        <taxon>Pseudomonadota</taxon>
        <taxon>Alphaproteobacteria</taxon>
        <taxon>Hyphomicrobiales</taxon>
        <taxon>Brucellaceae</taxon>
        <taxon>Brucella/Ochrobactrum group</taxon>
        <taxon>Brucella</taxon>
    </lineage>
</organism>
<reference evidence="1 2" key="1">
    <citation type="submission" date="2020-08" db="EMBL/GenBank/DDBJ databases">
        <title>Genomic Encyclopedia of Type Strains, Phase IV (KMG-IV): sequencing the most valuable type-strain genomes for metagenomic binning, comparative biology and taxonomic classification.</title>
        <authorList>
            <person name="Goeker M."/>
        </authorList>
    </citation>
    <scope>NUCLEOTIDE SEQUENCE [LARGE SCALE GENOMIC DNA]</scope>
    <source>
        <strain evidence="1 2">DSM 26944</strain>
    </source>
</reference>
<comment type="caution">
    <text evidence="1">The sequence shown here is derived from an EMBL/GenBank/DDBJ whole genome shotgun (WGS) entry which is preliminary data.</text>
</comment>
<name>A0A7W9AXP1_9HYPH</name>
<gene>
    <name evidence="1" type="ORF">FHS76_002014</name>
</gene>
<dbReference type="RefSeq" id="WP_183651408.1">
    <property type="nucleotide sequence ID" value="NZ_JACIJG010000006.1"/>
</dbReference>
<keyword evidence="1" id="KW-0378">Hydrolase</keyword>
<sequence>MKSKSYMTRALQAHDPRYAVILGNLGYSRADMRAKVIRKPKAKEQTSKPVSGALGDLRKEYQAVFGKRAFNGWDAETIKAKLSEAKDAK</sequence>